<dbReference type="OrthoDB" id="203279at2759"/>
<evidence type="ECO:0000256" key="2">
    <source>
        <dbReference type="ARBA" id="ARBA00005942"/>
    </source>
</evidence>
<dbReference type="STRING" id="348802.A0A0D2FHL5"/>
<dbReference type="RefSeq" id="XP_013320238.1">
    <property type="nucleotide sequence ID" value="XM_013464784.1"/>
</dbReference>
<keyword evidence="4" id="KW-0804">Transcription</keyword>
<comment type="subcellular location">
    <subcellularLocation>
        <location evidence="1">Nucleus</location>
    </subcellularLocation>
</comment>
<keyword evidence="5" id="KW-0539">Nucleus</keyword>
<gene>
    <name evidence="6" type="ORF">PV05_04089</name>
</gene>
<proteinExistence type="inferred from homology"/>
<keyword evidence="3" id="KW-0805">Transcription regulation</keyword>
<dbReference type="GO" id="GO:0006357">
    <property type="term" value="P:regulation of transcription by RNA polymerase II"/>
    <property type="evidence" value="ECO:0007669"/>
    <property type="project" value="InterPro"/>
</dbReference>
<dbReference type="GO" id="GO:0003712">
    <property type="term" value="F:transcription coregulator activity"/>
    <property type="evidence" value="ECO:0007669"/>
    <property type="project" value="InterPro"/>
</dbReference>
<dbReference type="InterPro" id="IPR009332">
    <property type="entry name" value="Med22"/>
</dbReference>
<evidence type="ECO:0008006" key="8">
    <source>
        <dbReference type="Google" id="ProtNLM"/>
    </source>
</evidence>
<evidence type="ECO:0000256" key="1">
    <source>
        <dbReference type="ARBA" id="ARBA00004123"/>
    </source>
</evidence>
<dbReference type="Proteomes" id="UP000054342">
    <property type="component" value="Unassembled WGS sequence"/>
</dbReference>
<protein>
    <recommendedName>
        <fullName evidence="8">Mediator of RNA polymerase II transcription subunit 22</fullName>
    </recommendedName>
</protein>
<evidence type="ECO:0000256" key="4">
    <source>
        <dbReference type="ARBA" id="ARBA00023163"/>
    </source>
</evidence>
<dbReference type="AlphaFoldDB" id="A0A0D2FHL5"/>
<comment type="similarity">
    <text evidence="2">Belongs to the Mediator complex subunit 22 family.</text>
</comment>
<name>A0A0D2FHL5_9EURO</name>
<evidence type="ECO:0000256" key="5">
    <source>
        <dbReference type="ARBA" id="ARBA00023242"/>
    </source>
</evidence>
<sequence length="308" mass="34189">MLFAIRKTQQAARLVLLMKMRDWVLVSEKKGHQKGPMMAGAESGPTIRVAVTKQQAGICNDALVLRSPQPQNPPTPDVVLQSATASATSVTTNGWFTRTTQWAEVSYLYFRIAFGKQDREKKERENQGRPVFCRKRARRPQRVSVSRAEDLLGEMDTATKRDTTSDAVPTAKFLQARITALSTTLIKRLENIFAVALDETGAPAAGSAGGDAPLPPSLTDTSVQQFQLDVESTAVIRAAEEITMLTRTLKEIWLFGGLDTLDKDHQDADDEAMKKRMEEDIKVVEEGFKRFLERYETAIDLDSKAAEA</sequence>
<reference evidence="6 7" key="1">
    <citation type="submission" date="2015-01" db="EMBL/GenBank/DDBJ databases">
        <title>The Genome Sequence of Exophiala xenobiotica CBS118157.</title>
        <authorList>
            <consortium name="The Broad Institute Genomics Platform"/>
            <person name="Cuomo C."/>
            <person name="de Hoog S."/>
            <person name="Gorbushina A."/>
            <person name="Stielow B."/>
            <person name="Teixiera M."/>
            <person name="Abouelleil A."/>
            <person name="Chapman S.B."/>
            <person name="Priest M."/>
            <person name="Young S.K."/>
            <person name="Wortman J."/>
            <person name="Nusbaum C."/>
            <person name="Birren B."/>
        </authorList>
    </citation>
    <scope>NUCLEOTIDE SEQUENCE [LARGE SCALE GENOMIC DNA]</scope>
    <source>
        <strain evidence="6 7">CBS 118157</strain>
    </source>
</reference>
<evidence type="ECO:0000256" key="3">
    <source>
        <dbReference type="ARBA" id="ARBA00023015"/>
    </source>
</evidence>
<dbReference type="GeneID" id="25325997"/>
<dbReference type="GO" id="GO:0016592">
    <property type="term" value="C:mediator complex"/>
    <property type="evidence" value="ECO:0007669"/>
    <property type="project" value="InterPro"/>
</dbReference>
<evidence type="ECO:0000313" key="7">
    <source>
        <dbReference type="Proteomes" id="UP000054342"/>
    </source>
</evidence>
<dbReference type="EMBL" id="KN847318">
    <property type="protein sequence ID" value="KIW59654.1"/>
    <property type="molecule type" value="Genomic_DNA"/>
</dbReference>
<keyword evidence="7" id="KW-1185">Reference proteome</keyword>
<organism evidence="6 7">
    <name type="scientific">Exophiala xenobiotica</name>
    <dbReference type="NCBI Taxonomy" id="348802"/>
    <lineage>
        <taxon>Eukaryota</taxon>
        <taxon>Fungi</taxon>
        <taxon>Dikarya</taxon>
        <taxon>Ascomycota</taxon>
        <taxon>Pezizomycotina</taxon>
        <taxon>Eurotiomycetes</taxon>
        <taxon>Chaetothyriomycetidae</taxon>
        <taxon>Chaetothyriales</taxon>
        <taxon>Herpotrichiellaceae</taxon>
        <taxon>Exophiala</taxon>
    </lineage>
</organism>
<evidence type="ECO:0000313" key="6">
    <source>
        <dbReference type="EMBL" id="KIW59654.1"/>
    </source>
</evidence>
<dbReference type="Pfam" id="PF06179">
    <property type="entry name" value="Med22"/>
    <property type="match status" value="1"/>
</dbReference>
<dbReference type="HOGENOM" id="CLU_903253_0_0_1"/>
<accession>A0A0D2FHL5</accession>